<dbReference type="Proteomes" id="UP001189429">
    <property type="component" value="Unassembled WGS sequence"/>
</dbReference>
<organism evidence="2 3">
    <name type="scientific">Prorocentrum cordatum</name>
    <dbReference type="NCBI Taxonomy" id="2364126"/>
    <lineage>
        <taxon>Eukaryota</taxon>
        <taxon>Sar</taxon>
        <taxon>Alveolata</taxon>
        <taxon>Dinophyceae</taxon>
        <taxon>Prorocentrales</taxon>
        <taxon>Prorocentraceae</taxon>
        <taxon>Prorocentrum</taxon>
    </lineage>
</organism>
<evidence type="ECO:0000256" key="1">
    <source>
        <dbReference type="SAM" id="MobiDB-lite"/>
    </source>
</evidence>
<name>A0ABN9T8E2_9DINO</name>
<protein>
    <recommendedName>
        <fullName evidence="4">Nuclear pore complex protein</fullName>
    </recommendedName>
</protein>
<dbReference type="EMBL" id="CAUYUJ010014449">
    <property type="protein sequence ID" value="CAK0841359.1"/>
    <property type="molecule type" value="Genomic_DNA"/>
</dbReference>
<gene>
    <name evidence="2" type="ORF">PCOR1329_LOCUS36578</name>
</gene>
<keyword evidence="3" id="KW-1185">Reference proteome</keyword>
<reference evidence="2" key="1">
    <citation type="submission" date="2023-10" db="EMBL/GenBank/DDBJ databases">
        <authorList>
            <person name="Chen Y."/>
            <person name="Shah S."/>
            <person name="Dougan E. K."/>
            <person name="Thang M."/>
            <person name="Chan C."/>
        </authorList>
    </citation>
    <scope>NUCLEOTIDE SEQUENCE [LARGE SCALE GENOMIC DNA]</scope>
</reference>
<accession>A0ABN9T8E2</accession>
<evidence type="ECO:0008006" key="4">
    <source>
        <dbReference type="Google" id="ProtNLM"/>
    </source>
</evidence>
<comment type="caution">
    <text evidence="2">The sequence shown here is derived from an EMBL/GenBank/DDBJ whole genome shotgun (WGS) entry which is preliminary data.</text>
</comment>
<sequence length="298" mass="33238">MRQTLQHFLDEAEALDADGAEEGSEEPPELDELEEPAELATGRAFEAVYAYLEDEARLRALGEQAVQIFWDAGQVAPVGKQRARLLEMARTLASRLVLRLRAAGRPRPGQADHEMGLGPEWLLEALGCLWWLRELGLEREEPLVDECLEEWIASGGSMKTLVGFSLEELQAVPKRELSEVLISAFTLERSVVCGLFGDDRPEPPPLEFGVQEVLAEVRRRQLTEPPLPGFFSDFCVMTQVVYVLNCFNGALPNKRSDCPWLYAYLERCLGFFMREARAQAPAATAGEWAEEAVSAVAE</sequence>
<evidence type="ECO:0000313" key="2">
    <source>
        <dbReference type="EMBL" id="CAK0841359.1"/>
    </source>
</evidence>
<feature type="non-terminal residue" evidence="2">
    <location>
        <position position="298"/>
    </location>
</feature>
<evidence type="ECO:0000313" key="3">
    <source>
        <dbReference type="Proteomes" id="UP001189429"/>
    </source>
</evidence>
<feature type="region of interest" description="Disordered" evidence="1">
    <location>
        <begin position="12"/>
        <end position="35"/>
    </location>
</feature>
<proteinExistence type="predicted"/>